<dbReference type="HOGENOM" id="CLU_808977_0_0_1"/>
<keyword evidence="4" id="KW-1185">Reference proteome</keyword>
<proteinExistence type="predicted"/>
<feature type="region of interest" description="Disordered" evidence="1">
    <location>
        <begin position="1"/>
        <end position="42"/>
    </location>
</feature>
<dbReference type="AlphaFoldDB" id="M5GBS5"/>
<dbReference type="RefSeq" id="XP_040630411.1">
    <property type="nucleotide sequence ID" value="XM_040768129.1"/>
</dbReference>
<feature type="domain" description="BTB" evidence="2">
    <location>
        <begin position="57"/>
        <end position="132"/>
    </location>
</feature>
<reference evidence="3 4" key="1">
    <citation type="journal article" date="2012" name="Science">
        <title>The Paleozoic origin of enzymatic lignin decomposition reconstructed from 31 fungal genomes.</title>
        <authorList>
            <person name="Floudas D."/>
            <person name="Binder M."/>
            <person name="Riley R."/>
            <person name="Barry K."/>
            <person name="Blanchette R.A."/>
            <person name="Henrissat B."/>
            <person name="Martinez A.T."/>
            <person name="Otillar R."/>
            <person name="Spatafora J.W."/>
            <person name="Yadav J.S."/>
            <person name="Aerts A."/>
            <person name="Benoit I."/>
            <person name="Boyd A."/>
            <person name="Carlson A."/>
            <person name="Copeland A."/>
            <person name="Coutinho P.M."/>
            <person name="de Vries R.P."/>
            <person name="Ferreira P."/>
            <person name="Findley K."/>
            <person name="Foster B."/>
            <person name="Gaskell J."/>
            <person name="Glotzer D."/>
            <person name="Gorecki P."/>
            <person name="Heitman J."/>
            <person name="Hesse C."/>
            <person name="Hori C."/>
            <person name="Igarashi K."/>
            <person name="Jurgens J.A."/>
            <person name="Kallen N."/>
            <person name="Kersten P."/>
            <person name="Kohler A."/>
            <person name="Kuees U."/>
            <person name="Kumar T.K.A."/>
            <person name="Kuo A."/>
            <person name="LaButti K."/>
            <person name="Larrondo L.F."/>
            <person name="Lindquist E."/>
            <person name="Ling A."/>
            <person name="Lombard V."/>
            <person name="Lucas S."/>
            <person name="Lundell T."/>
            <person name="Martin R."/>
            <person name="McLaughlin D.J."/>
            <person name="Morgenstern I."/>
            <person name="Morin E."/>
            <person name="Murat C."/>
            <person name="Nagy L.G."/>
            <person name="Nolan M."/>
            <person name="Ohm R.A."/>
            <person name="Patyshakuliyeva A."/>
            <person name="Rokas A."/>
            <person name="Ruiz-Duenas F.J."/>
            <person name="Sabat G."/>
            <person name="Salamov A."/>
            <person name="Samejima M."/>
            <person name="Schmutz J."/>
            <person name="Slot J.C."/>
            <person name="St John F."/>
            <person name="Stenlid J."/>
            <person name="Sun H."/>
            <person name="Sun S."/>
            <person name="Syed K."/>
            <person name="Tsang A."/>
            <person name="Wiebenga A."/>
            <person name="Young D."/>
            <person name="Pisabarro A."/>
            <person name="Eastwood D.C."/>
            <person name="Martin F."/>
            <person name="Cullen D."/>
            <person name="Grigoriev I.V."/>
            <person name="Hibbett D.S."/>
        </authorList>
    </citation>
    <scope>NUCLEOTIDE SEQUENCE [LARGE SCALE GENOMIC DNA]</scope>
    <source>
        <strain evidence="3 4">DJM-731 SS1</strain>
    </source>
</reference>
<dbReference type="Pfam" id="PF00651">
    <property type="entry name" value="BTB"/>
    <property type="match status" value="1"/>
</dbReference>
<evidence type="ECO:0000313" key="3">
    <source>
        <dbReference type="EMBL" id="EJU03517.1"/>
    </source>
</evidence>
<dbReference type="InterPro" id="IPR011333">
    <property type="entry name" value="SKP1/BTB/POZ_sf"/>
</dbReference>
<gene>
    <name evidence="3" type="ORF">DACRYDRAFT_105676</name>
</gene>
<dbReference type="STRING" id="1858805.M5GBS5"/>
<dbReference type="SUPFAM" id="SSF54695">
    <property type="entry name" value="POZ domain"/>
    <property type="match status" value="1"/>
</dbReference>
<feature type="compositionally biased region" description="Low complexity" evidence="1">
    <location>
        <begin position="22"/>
        <end position="42"/>
    </location>
</feature>
<dbReference type="CDD" id="cd18186">
    <property type="entry name" value="BTB_POZ_ZBTB_KLHL-like"/>
    <property type="match status" value="1"/>
</dbReference>
<evidence type="ECO:0000259" key="2">
    <source>
        <dbReference type="PROSITE" id="PS50097"/>
    </source>
</evidence>
<dbReference type="SMART" id="SM00225">
    <property type="entry name" value="BTB"/>
    <property type="match status" value="1"/>
</dbReference>
<sequence>MSHAPPPSPARAPAPSRPRTPAPSHTCRPRTPSSRPRTPAPALDVQVTLPPSLRASADLVIQSSDGTQFRVHKAYLAASSRFFEDMFGDETLAFLNESREDKQLPVVELSESRYTLRTLLPCVYPGTKPRPPSLRVLRDTLVAADKYDMPSVRDSMRPHLVWPEFLSTNPLLVWAISRLLEFEEEKKIAMEALFELNEEELFALEMDGVAASDLAVVHLRRQQRADAIIRVVQDVLAKDEGDKTPANCYRPICKVCKRVPMWVYVWTKRLEIDARKRPTIDKLFSYTSLENARQKSPRCRCSPDLIMWDPKSFDDLKKIVEDSVQPVKKRKSSLRLSKRFATS</sequence>
<accession>M5GBS5</accession>
<feature type="compositionally biased region" description="Pro residues" evidence="1">
    <location>
        <begin position="1"/>
        <end position="21"/>
    </location>
</feature>
<dbReference type="Gene3D" id="3.30.710.10">
    <property type="entry name" value="Potassium Channel Kv1.1, Chain A"/>
    <property type="match status" value="1"/>
</dbReference>
<dbReference type="OrthoDB" id="3357985at2759"/>
<dbReference type="PROSITE" id="PS50097">
    <property type="entry name" value="BTB"/>
    <property type="match status" value="1"/>
</dbReference>
<dbReference type="InterPro" id="IPR000210">
    <property type="entry name" value="BTB/POZ_dom"/>
</dbReference>
<name>M5GBS5_DACPD</name>
<evidence type="ECO:0000313" key="4">
    <source>
        <dbReference type="Proteomes" id="UP000030653"/>
    </source>
</evidence>
<protein>
    <recommendedName>
        <fullName evidence="2">BTB domain-containing protein</fullName>
    </recommendedName>
</protein>
<organism evidence="3 4">
    <name type="scientific">Dacryopinax primogenitus (strain DJM 731)</name>
    <name type="common">Brown rot fungus</name>
    <dbReference type="NCBI Taxonomy" id="1858805"/>
    <lineage>
        <taxon>Eukaryota</taxon>
        <taxon>Fungi</taxon>
        <taxon>Dikarya</taxon>
        <taxon>Basidiomycota</taxon>
        <taxon>Agaricomycotina</taxon>
        <taxon>Dacrymycetes</taxon>
        <taxon>Dacrymycetales</taxon>
        <taxon>Dacrymycetaceae</taxon>
        <taxon>Dacryopinax</taxon>
    </lineage>
</organism>
<dbReference type="Proteomes" id="UP000030653">
    <property type="component" value="Unassembled WGS sequence"/>
</dbReference>
<evidence type="ECO:0000256" key="1">
    <source>
        <dbReference type="SAM" id="MobiDB-lite"/>
    </source>
</evidence>
<dbReference type="EMBL" id="JH795859">
    <property type="protein sequence ID" value="EJU03517.1"/>
    <property type="molecule type" value="Genomic_DNA"/>
</dbReference>
<dbReference type="GeneID" id="63683191"/>